<protein>
    <submittedName>
        <fullName evidence="1">Uncharacterized protein</fullName>
    </submittedName>
</protein>
<reference evidence="2" key="1">
    <citation type="journal article" date="2022" name="Mol. Ecol. Resour.">
        <title>The genomes of chicory, endive, great burdock and yacon provide insights into Asteraceae palaeo-polyploidization history and plant inulin production.</title>
        <authorList>
            <person name="Fan W."/>
            <person name="Wang S."/>
            <person name="Wang H."/>
            <person name="Wang A."/>
            <person name="Jiang F."/>
            <person name="Liu H."/>
            <person name="Zhao H."/>
            <person name="Xu D."/>
            <person name="Zhang Y."/>
        </authorList>
    </citation>
    <scope>NUCLEOTIDE SEQUENCE [LARGE SCALE GENOMIC DNA]</scope>
    <source>
        <strain evidence="2">cv. Yunnan</strain>
    </source>
</reference>
<dbReference type="Proteomes" id="UP001056120">
    <property type="component" value="Linkage Group LG23"/>
</dbReference>
<evidence type="ECO:0000313" key="2">
    <source>
        <dbReference type="Proteomes" id="UP001056120"/>
    </source>
</evidence>
<accession>A0ACB9B745</accession>
<comment type="caution">
    <text evidence="1">The sequence shown here is derived from an EMBL/GenBank/DDBJ whole genome shotgun (WGS) entry which is preliminary data.</text>
</comment>
<name>A0ACB9B745_9ASTR</name>
<dbReference type="EMBL" id="CM042040">
    <property type="protein sequence ID" value="KAI3717765.1"/>
    <property type="molecule type" value="Genomic_DNA"/>
</dbReference>
<proteinExistence type="predicted"/>
<organism evidence="1 2">
    <name type="scientific">Smallanthus sonchifolius</name>
    <dbReference type="NCBI Taxonomy" id="185202"/>
    <lineage>
        <taxon>Eukaryota</taxon>
        <taxon>Viridiplantae</taxon>
        <taxon>Streptophyta</taxon>
        <taxon>Embryophyta</taxon>
        <taxon>Tracheophyta</taxon>
        <taxon>Spermatophyta</taxon>
        <taxon>Magnoliopsida</taxon>
        <taxon>eudicotyledons</taxon>
        <taxon>Gunneridae</taxon>
        <taxon>Pentapetalae</taxon>
        <taxon>asterids</taxon>
        <taxon>campanulids</taxon>
        <taxon>Asterales</taxon>
        <taxon>Asteraceae</taxon>
        <taxon>Asteroideae</taxon>
        <taxon>Heliantheae alliance</taxon>
        <taxon>Millerieae</taxon>
        <taxon>Smallanthus</taxon>
    </lineage>
</organism>
<reference evidence="1 2" key="2">
    <citation type="journal article" date="2022" name="Mol. Ecol. Resour.">
        <title>The genomes of chicory, endive, great burdock and yacon provide insights into Asteraceae paleo-polyploidization history and plant inulin production.</title>
        <authorList>
            <person name="Fan W."/>
            <person name="Wang S."/>
            <person name="Wang H."/>
            <person name="Wang A."/>
            <person name="Jiang F."/>
            <person name="Liu H."/>
            <person name="Zhao H."/>
            <person name="Xu D."/>
            <person name="Zhang Y."/>
        </authorList>
    </citation>
    <scope>NUCLEOTIDE SEQUENCE [LARGE SCALE GENOMIC DNA]</scope>
    <source>
        <strain evidence="2">cv. Yunnan</strain>
        <tissue evidence="1">Leaves</tissue>
    </source>
</reference>
<gene>
    <name evidence="1" type="ORF">L1987_69580</name>
</gene>
<sequence>MGAKTLSYMKSSNKRTNRMTADIPLFGHVIRELEEFVPDVDPDLEVEEVEEEMDHGQGNEEEHEVEAEVEVEIPHSSGTLDAGIYGSDYYKSDSDERTECPASSSKRQADSGSDYKLEEPKAKNIKTGFEDLSSSLESLFNISENTSLIPTPVPTPQSTPPPSPQHVHIPTPPISPAHEPTPSVSRVKTLSLEVKKLQDHVQEKDNIIESLKTELSECKEEVKDLQLEVGGLHTQLDVQQTQLETQQKTISQQQQDFKALYEIFEQLKASLVKPQHQATTSTSQGETTSGGRSSSSGFVSNPEPAMTIFSGPAAKKKGNCGSQD</sequence>
<evidence type="ECO:0000313" key="1">
    <source>
        <dbReference type="EMBL" id="KAI3717765.1"/>
    </source>
</evidence>
<keyword evidence="2" id="KW-1185">Reference proteome</keyword>